<dbReference type="InterPro" id="IPR006158">
    <property type="entry name" value="Cobalamin-bd"/>
</dbReference>
<comment type="caution">
    <text evidence="8">The sequence shown here is derived from an EMBL/GenBank/DDBJ whole genome shotgun (WGS) entry which is preliminary data.</text>
</comment>
<evidence type="ECO:0000256" key="6">
    <source>
        <dbReference type="ARBA" id="ARBA00023285"/>
    </source>
</evidence>
<reference evidence="8 9" key="1">
    <citation type="submission" date="2024-02" db="EMBL/GenBank/DDBJ databases">
        <title>Roseibium algae sp. nov., isolated from marine alga (Grateloupia sp.), showing potential in myo-inositol conversion.</title>
        <authorList>
            <person name="Wang Y."/>
        </authorList>
    </citation>
    <scope>NUCLEOTIDE SEQUENCE [LARGE SCALE GENOMIC DNA]</scope>
    <source>
        <strain evidence="8 9">H3510</strain>
    </source>
</reference>
<dbReference type="PANTHER" id="PTHR48101">
    <property type="entry name" value="METHYLMALONYL-COA MUTASE, MITOCHONDRIAL-RELATED"/>
    <property type="match status" value="1"/>
</dbReference>
<dbReference type="NCBIfam" id="TIGR00641">
    <property type="entry name" value="acid_CoA_mut_N"/>
    <property type="match status" value="1"/>
</dbReference>
<comment type="cofactor">
    <cofactor evidence="1">
        <name>adenosylcob(III)alamin</name>
        <dbReference type="ChEBI" id="CHEBI:18408"/>
    </cofactor>
</comment>
<organism evidence="8 9">
    <name type="scientific">Roseibium algae</name>
    <dbReference type="NCBI Taxonomy" id="3123038"/>
    <lineage>
        <taxon>Bacteria</taxon>
        <taxon>Pseudomonadati</taxon>
        <taxon>Pseudomonadota</taxon>
        <taxon>Alphaproteobacteria</taxon>
        <taxon>Hyphomicrobiales</taxon>
        <taxon>Stappiaceae</taxon>
        <taxon>Roseibium</taxon>
    </lineage>
</organism>
<dbReference type="SUPFAM" id="SSF52242">
    <property type="entry name" value="Cobalamin (vitamin B12)-binding domain"/>
    <property type="match status" value="1"/>
</dbReference>
<keyword evidence="4" id="KW-0479">Metal-binding</keyword>
<keyword evidence="3" id="KW-0846">Cobalamin</keyword>
<name>A0ABU8TQ52_9HYPH</name>
<evidence type="ECO:0000256" key="3">
    <source>
        <dbReference type="ARBA" id="ARBA00022628"/>
    </source>
</evidence>
<evidence type="ECO:0000256" key="1">
    <source>
        <dbReference type="ARBA" id="ARBA00001922"/>
    </source>
</evidence>
<proteinExistence type="inferred from homology"/>
<dbReference type="InterPro" id="IPR006098">
    <property type="entry name" value="MMCoA_mutase_a_cat"/>
</dbReference>
<dbReference type="PROSITE" id="PS51332">
    <property type="entry name" value="B12_BINDING"/>
    <property type="match status" value="1"/>
</dbReference>
<dbReference type="Proteomes" id="UP001385499">
    <property type="component" value="Unassembled WGS sequence"/>
</dbReference>
<dbReference type="Gene3D" id="3.20.20.240">
    <property type="entry name" value="Methylmalonyl-CoA mutase"/>
    <property type="match status" value="1"/>
</dbReference>
<gene>
    <name evidence="8" type="ORF">V6575_17190</name>
</gene>
<sequence>MSKSDTSAPKASAQERDRPWIFRTYAGHSSASDSNKLYRANLAKGQTGLSVAFDLPTQTGYDPDDLLARGEVGKVGVPVSHLGDMRALFHEIPLERMNTSMTINATAPWLLALYVAAADEQGANRMALSGTTQNDIIKEYLSRGTYVFPPAPSLRLTTDVIAWTYANMPKWNPMNVCSYHLQEAGATPVQELSYALATAVAILDSLKASGSIPEADFPKAVGRISFFVNAGMRFITEMCKMRAFTELWDEICRERYGVEDEKYRRFRYGVQVNSLGLTEQQPENNVYRILIEMLAVVLSKNARARAVQLPAWNEALGLPRPFDQQWSLRMQQIVAYETDLLEYADIFDGSAEITRKVEALKDEARAELAHIDDMGGAVAAVDSSYMKRKLVEANSARLSGIETGDQTVVGVNSWTESEASPLEGGDDGGILTVSEHVETEAIEKMKAWREARDQTQVDTALHDLKQAAIEGRNIMEPSIAAAKAGVTTGEWGSILRDVFGEYRAPTGVGQSAREDAGDLSAVRETVDAVSTKLGRRLKFLVGKPGLDGHSNGAEQIAVRARDCGMEVVYEGIRLTPAQIANAAIEEDVHVIGLSILSGSHLALVRDVLDRLRSAGAHDIPLVVGGIIPEEDAASLEALGVAAVYTPKDFQLTEIMADVVRIVAAGTEKAA</sequence>
<dbReference type="Pfam" id="PF01642">
    <property type="entry name" value="MM_CoA_mutase"/>
    <property type="match status" value="1"/>
</dbReference>
<evidence type="ECO:0000259" key="7">
    <source>
        <dbReference type="PROSITE" id="PS51332"/>
    </source>
</evidence>
<dbReference type="InterPro" id="IPR006099">
    <property type="entry name" value="MeMalonylCoA_mutase_a/b_cat"/>
</dbReference>
<accession>A0ABU8TQ52</accession>
<dbReference type="InterPro" id="IPR006159">
    <property type="entry name" value="Acid_CoA_mut_C"/>
</dbReference>
<dbReference type="Gene3D" id="3.40.50.280">
    <property type="entry name" value="Cobalamin-binding domain"/>
    <property type="match status" value="1"/>
</dbReference>
<evidence type="ECO:0000256" key="5">
    <source>
        <dbReference type="ARBA" id="ARBA00023235"/>
    </source>
</evidence>
<keyword evidence="5" id="KW-0413">Isomerase</keyword>
<dbReference type="SUPFAM" id="SSF51703">
    <property type="entry name" value="Cobalamin (vitamin B12)-dependent enzymes"/>
    <property type="match status" value="1"/>
</dbReference>
<comment type="similarity">
    <text evidence="2">Belongs to the methylmalonyl-CoA mutase family.</text>
</comment>
<evidence type="ECO:0000313" key="9">
    <source>
        <dbReference type="Proteomes" id="UP001385499"/>
    </source>
</evidence>
<dbReference type="InterPro" id="IPR016176">
    <property type="entry name" value="Cbl-dep_enz_cat"/>
</dbReference>
<keyword evidence="6" id="KW-0170">Cobalt</keyword>
<evidence type="ECO:0000256" key="2">
    <source>
        <dbReference type="ARBA" id="ARBA00008465"/>
    </source>
</evidence>
<dbReference type="CDD" id="cd02071">
    <property type="entry name" value="MM_CoA_mut_B12_BD"/>
    <property type="match status" value="1"/>
</dbReference>
<feature type="domain" description="B12-binding" evidence="7">
    <location>
        <begin position="536"/>
        <end position="665"/>
    </location>
</feature>
<dbReference type="NCBIfam" id="TIGR00640">
    <property type="entry name" value="acid_CoA_mut_C"/>
    <property type="match status" value="1"/>
</dbReference>
<dbReference type="PANTHER" id="PTHR48101:SF3">
    <property type="entry name" value="COENZYME B12-DEPENDENT MUTASE"/>
    <property type="match status" value="1"/>
</dbReference>
<dbReference type="EMBL" id="JBAKIA010000013">
    <property type="protein sequence ID" value="MEJ8475831.1"/>
    <property type="molecule type" value="Genomic_DNA"/>
</dbReference>
<dbReference type="InterPro" id="IPR036724">
    <property type="entry name" value="Cobalamin-bd_sf"/>
</dbReference>
<protein>
    <submittedName>
        <fullName evidence="8">Protein meaA</fullName>
    </submittedName>
</protein>
<evidence type="ECO:0000256" key="4">
    <source>
        <dbReference type="ARBA" id="ARBA00022723"/>
    </source>
</evidence>
<dbReference type="RefSeq" id="WP_340276088.1">
    <property type="nucleotide sequence ID" value="NZ_JBAKIA010000013.1"/>
</dbReference>
<dbReference type="Pfam" id="PF02310">
    <property type="entry name" value="B12-binding"/>
    <property type="match status" value="1"/>
</dbReference>
<evidence type="ECO:0000313" key="8">
    <source>
        <dbReference type="EMBL" id="MEJ8475831.1"/>
    </source>
</evidence>
<keyword evidence="9" id="KW-1185">Reference proteome</keyword>